<dbReference type="InterPro" id="IPR003675">
    <property type="entry name" value="Rce1/LyrA-like_dom"/>
</dbReference>
<reference evidence="4 5" key="1">
    <citation type="journal article" date="2015" name="Genome Announc.">
        <title>Expanding the biotechnology potential of lactobacilli through comparative genomics of 213 strains and associated genera.</title>
        <authorList>
            <person name="Sun Z."/>
            <person name="Harris H.M."/>
            <person name="McCann A."/>
            <person name="Guo C."/>
            <person name="Argimon S."/>
            <person name="Zhang W."/>
            <person name="Yang X."/>
            <person name="Jeffery I.B."/>
            <person name="Cooney J.C."/>
            <person name="Kagawa T.F."/>
            <person name="Liu W."/>
            <person name="Song Y."/>
            <person name="Salvetti E."/>
            <person name="Wrobel A."/>
            <person name="Rasinkangas P."/>
            <person name="Parkhill J."/>
            <person name="Rea M.C."/>
            <person name="O'Sullivan O."/>
            <person name="Ritari J."/>
            <person name="Douillard F.P."/>
            <person name="Paul Ross R."/>
            <person name="Yang R."/>
            <person name="Briner A.E."/>
            <person name="Felis G.E."/>
            <person name="de Vos W.M."/>
            <person name="Barrangou R."/>
            <person name="Klaenhammer T.R."/>
            <person name="Caufield P.W."/>
            <person name="Cui Y."/>
            <person name="Zhang H."/>
            <person name="O'Toole P.W."/>
        </authorList>
    </citation>
    <scope>NUCLEOTIDE SEQUENCE [LARGE SCALE GENOMIC DNA]</scope>
    <source>
        <strain evidence="4 5">DSM 15945</strain>
    </source>
</reference>
<evidence type="ECO:0000256" key="1">
    <source>
        <dbReference type="ARBA" id="ARBA00009067"/>
    </source>
</evidence>
<dbReference type="AlphaFoldDB" id="A0A0R1TZL6"/>
<comment type="similarity">
    <text evidence="1">Belongs to the UPF0177 family.</text>
</comment>
<feature type="transmembrane region" description="Helical" evidence="2">
    <location>
        <begin position="142"/>
        <end position="159"/>
    </location>
</feature>
<dbReference type="PATRIC" id="fig|1423783.4.peg.587"/>
<feature type="domain" description="CAAX prenyl protease 2/Lysostaphin resistance protein A-like" evidence="3">
    <location>
        <begin position="145"/>
        <end position="236"/>
    </location>
</feature>
<organism evidence="4 5">
    <name type="scientific">Lacticaseibacillus pantheris DSM 15945 = JCM 12539 = NBRC 106106</name>
    <dbReference type="NCBI Taxonomy" id="1423783"/>
    <lineage>
        <taxon>Bacteria</taxon>
        <taxon>Bacillati</taxon>
        <taxon>Bacillota</taxon>
        <taxon>Bacilli</taxon>
        <taxon>Lactobacillales</taxon>
        <taxon>Lactobacillaceae</taxon>
        <taxon>Lacticaseibacillus</taxon>
    </lineage>
</organism>
<feature type="transmembrane region" description="Helical" evidence="2">
    <location>
        <begin position="104"/>
        <end position="122"/>
    </location>
</feature>
<dbReference type="Proteomes" id="UP000051922">
    <property type="component" value="Unassembled WGS sequence"/>
</dbReference>
<comment type="caution">
    <text evidence="4">The sequence shown here is derived from an EMBL/GenBank/DDBJ whole genome shotgun (WGS) entry which is preliminary data.</text>
</comment>
<keyword evidence="2" id="KW-0472">Membrane</keyword>
<dbReference type="GO" id="GO:0080120">
    <property type="term" value="P:CAAX-box protein maturation"/>
    <property type="evidence" value="ECO:0007669"/>
    <property type="project" value="UniProtKB-ARBA"/>
</dbReference>
<dbReference type="EMBL" id="AZFJ01000040">
    <property type="protein sequence ID" value="KRL86609.1"/>
    <property type="molecule type" value="Genomic_DNA"/>
</dbReference>
<dbReference type="STRING" id="1423783.FC50_GL000567"/>
<feature type="transmembrane region" description="Helical" evidence="2">
    <location>
        <begin position="232"/>
        <end position="248"/>
    </location>
</feature>
<dbReference type="PANTHER" id="PTHR36435">
    <property type="entry name" value="SLR1288 PROTEIN"/>
    <property type="match status" value="1"/>
</dbReference>
<evidence type="ECO:0000313" key="4">
    <source>
        <dbReference type="EMBL" id="KRL86609.1"/>
    </source>
</evidence>
<dbReference type="PANTHER" id="PTHR36435:SF1">
    <property type="entry name" value="CAAX AMINO TERMINAL PROTEASE FAMILY PROTEIN"/>
    <property type="match status" value="1"/>
</dbReference>
<sequence>MQTAKFRWSWHWLGRQTLAVLLMAVCTVGLFFYQMPILFVSRWLRSAVGPDTELRLIHTYDWWLALLTITAAAIQMVILIWLYRRQLRRNNPLQIQRRRFHVESLFFLVTMYAIILCANVTYNSLTHNTAAHNQQVITSSFSYMPWTYFVMIAVLAPILEELTFRGIFMNLFWRRNNRLNNIAACVTSALLFAFMHEQHASIAYLLYFSLGLVLAATYRYHHDIRYSIGLHMFNNGIPALFMLIRTFVS</sequence>
<dbReference type="InterPro" id="IPR052710">
    <property type="entry name" value="CAAX_protease"/>
</dbReference>
<dbReference type="Pfam" id="PF02517">
    <property type="entry name" value="Rce1-like"/>
    <property type="match status" value="1"/>
</dbReference>
<feature type="transmembrane region" description="Helical" evidence="2">
    <location>
        <begin position="12"/>
        <end position="33"/>
    </location>
</feature>
<keyword evidence="2" id="KW-0812">Transmembrane</keyword>
<keyword evidence="2" id="KW-1133">Transmembrane helix</keyword>
<feature type="transmembrane region" description="Helical" evidence="2">
    <location>
        <begin position="202"/>
        <end position="220"/>
    </location>
</feature>
<evidence type="ECO:0000313" key="5">
    <source>
        <dbReference type="Proteomes" id="UP000051922"/>
    </source>
</evidence>
<keyword evidence="5" id="KW-1185">Reference proteome</keyword>
<evidence type="ECO:0000256" key="2">
    <source>
        <dbReference type="SAM" id="Phobius"/>
    </source>
</evidence>
<proteinExistence type="inferred from homology"/>
<feature type="transmembrane region" description="Helical" evidence="2">
    <location>
        <begin position="179"/>
        <end position="196"/>
    </location>
</feature>
<dbReference type="RefSeq" id="WP_056956469.1">
    <property type="nucleotide sequence ID" value="NZ_BCVS01000022.1"/>
</dbReference>
<name>A0A0R1TZL6_9LACO</name>
<feature type="transmembrane region" description="Helical" evidence="2">
    <location>
        <begin position="62"/>
        <end position="83"/>
    </location>
</feature>
<accession>A0A0R1TZL6</accession>
<dbReference type="GO" id="GO:0004175">
    <property type="term" value="F:endopeptidase activity"/>
    <property type="evidence" value="ECO:0007669"/>
    <property type="project" value="UniProtKB-ARBA"/>
</dbReference>
<gene>
    <name evidence="4" type="ORF">FC50_GL000567</name>
</gene>
<dbReference type="OrthoDB" id="8607342at2"/>
<protein>
    <recommendedName>
        <fullName evidence="3">CAAX prenyl protease 2/Lysostaphin resistance protein A-like domain-containing protein</fullName>
    </recommendedName>
</protein>
<evidence type="ECO:0000259" key="3">
    <source>
        <dbReference type="Pfam" id="PF02517"/>
    </source>
</evidence>